<evidence type="ECO:0000256" key="2">
    <source>
        <dbReference type="ARBA" id="ARBA00023125"/>
    </source>
</evidence>
<dbReference type="InterPro" id="IPR019888">
    <property type="entry name" value="Tscrpt_reg_AsnC-like"/>
</dbReference>
<evidence type="ECO:0000256" key="3">
    <source>
        <dbReference type="ARBA" id="ARBA00023163"/>
    </source>
</evidence>
<dbReference type="PANTHER" id="PTHR30154">
    <property type="entry name" value="LEUCINE-RESPONSIVE REGULATORY PROTEIN"/>
    <property type="match status" value="1"/>
</dbReference>
<dbReference type="EMBL" id="CP035733">
    <property type="protein sequence ID" value="QGY80742.1"/>
    <property type="molecule type" value="Genomic_DNA"/>
</dbReference>
<dbReference type="KEGG" id="slaa:EUU25_08995"/>
<feature type="domain" description="HTH asnC-type" evidence="4">
    <location>
        <begin position="1"/>
        <end position="62"/>
    </location>
</feature>
<evidence type="ECO:0000313" key="6">
    <source>
        <dbReference type="Proteomes" id="UP000428803"/>
    </source>
</evidence>
<dbReference type="PANTHER" id="PTHR30154:SF46">
    <property type="entry name" value="TRANSCRIPTIONAL REGULATORY PROTEIN"/>
    <property type="match status" value="1"/>
</dbReference>
<name>A0A6I6LE78_9SPHN</name>
<accession>A0A6I6LE78</accession>
<dbReference type="GO" id="GO:0043565">
    <property type="term" value="F:sequence-specific DNA binding"/>
    <property type="evidence" value="ECO:0007669"/>
    <property type="project" value="InterPro"/>
</dbReference>
<dbReference type="PROSITE" id="PS50956">
    <property type="entry name" value="HTH_ASNC_2"/>
    <property type="match status" value="1"/>
</dbReference>
<keyword evidence="6" id="KW-1185">Reference proteome</keyword>
<evidence type="ECO:0000256" key="1">
    <source>
        <dbReference type="ARBA" id="ARBA00023015"/>
    </source>
</evidence>
<dbReference type="Gene3D" id="1.10.10.10">
    <property type="entry name" value="Winged helix-like DNA-binding domain superfamily/Winged helix DNA-binding domain"/>
    <property type="match status" value="1"/>
</dbReference>
<evidence type="ECO:0000313" key="5">
    <source>
        <dbReference type="EMBL" id="QGY80742.1"/>
    </source>
</evidence>
<gene>
    <name evidence="5" type="ORF">EUU25_08995</name>
</gene>
<dbReference type="OrthoDB" id="9803143at2"/>
<sequence length="156" mass="17384">MDRIDRRILKHLQSDSSLSHAELGERVHLSPSQVSRRILRLQNEGIIAGHVALLDEQKLGLQVEAYVMVSLSSYAPDVVKKFHDRMTMLDEVLSCASTTGDLDYLLRIVVPDLRAYSKLMNNELLGHGDVAGVRTSVVLDRIKHTTALPISEKDGN</sequence>
<dbReference type="Proteomes" id="UP000428803">
    <property type="component" value="Chromosome"/>
</dbReference>
<proteinExistence type="predicted"/>
<evidence type="ECO:0000259" key="4">
    <source>
        <dbReference type="PROSITE" id="PS50956"/>
    </source>
</evidence>
<organism evidence="5 6">
    <name type="scientific">Sphingorhabdus lacus</name>
    <dbReference type="NCBI Taxonomy" id="392610"/>
    <lineage>
        <taxon>Bacteria</taxon>
        <taxon>Pseudomonadati</taxon>
        <taxon>Pseudomonadota</taxon>
        <taxon>Alphaproteobacteria</taxon>
        <taxon>Sphingomonadales</taxon>
        <taxon>Sphingomonadaceae</taxon>
        <taxon>Sphingorhabdus</taxon>
    </lineage>
</organism>
<dbReference type="SUPFAM" id="SSF46785">
    <property type="entry name" value="Winged helix' DNA-binding domain"/>
    <property type="match status" value="1"/>
</dbReference>
<dbReference type="RefSeq" id="WP_158900259.1">
    <property type="nucleotide sequence ID" value="NZ_CP035733.1"/>
</dbReference>
<dbReference type="InterPro" id="IPR000485">
    <property type="entry name" value="AsnC-type_HTH_dom"/>
</dbReference>
<dbReference type="SUPFAM" id="SSF54909">
    <property type="entry name" value="Dimeric alpha+beta barrel"/>
    <property type="match status" value="1"/>
</dbReference>
<keyword evidence="3" id="KW-0804">Transcription</keyword>
<dbReference type="InterPro" id="IPR011008">
    <property type="entry name" value="Dimeric_a/b-barrel"/>
</dbReference>
<dbReference type="SMART" id="SM00344">
    <property type="entry name" value="HTH_ASNC"/>
    <property type="match status" value="1"/>
</dbReference>
<protein>
    <submittedName>
        <fullName evidence="5">Lrp/AsnC family transcriptional regulator</fullName>
    </submittedName>
</protein>
<keyword evidence="1" id="KW-0805">Transcription regulation</keyword>
<keyword evidence="2" id="KW-0238">DNA-binding</keyword>
<dbReference type="InterPro" id="IPR036390">
    <property type="entry name" value="WH_DNA-bd_sf"/>
</dbReference>
<dbReference type="InterPro" id="IPR019887">
    <property type="entry name" value="Tscrpt_reg_AsnC/Lrp_C"/>
</dbReference>
<dbReference type="PRINTS" id="PR00033">
    <property type="entry name" value="HTHASNC"/>
</dbReference>
<dbReference type="Gene3D" id="3.30.70.920">
    <property type="match status" value="1"/>
</dbReference>
<reference evidence="6" key="1">
    <citation type="submission" date="2019-01" db="EMBL/GenBank/DDBJ databases">
        <title>Sphingorhabdus lacus sp.nov., isolated from an oligotrophic freshwater lake.</title>
        <authorList>
            <person name="Park M."/>
        </authorList>
    </citation>
    <scope>NUCLEOTIDE SEQUENCE [LARGE SCALE GENOMIC DNA]</scope>
    <source>
        <strain evidence="6">IMCC1753</strain>
    </source>
</reference>
<dbReference type="Pfam" id="PF13412">
    <property type="entry name" value="HTH_24"/>
    <property type="match status" value="1"/>
</dbReference>
<dbReference type="GO" id="GO:0043200">
    <property type="term" value="P:response to amino acid"/>
    <property type="evidence" value="ECO:0007669"/>
    <property type="project" value="TreeGrafter"/>
</dbReference>
<dbReference type="GO" id="GO:0005829">
    <property type="term" value="C:cytosol"/>
    <property type="evidence" value="ECO:0007669"/>
    <property type="project" value="TreeGrafter"/>
</dbReference>
<dbReference type="AlphaFoldDB" id="A0A6I6LE78"/>
<dbReference type="InterPro" id="IPR036388">
    <property type="entry name" value="WH-like_DNA-bd_sf"/>
</dbReference>
<dbReference type="Pfam" id="PF01037">
    <property type="entry name" value="AsnC_trans_reg"/>
    <property type="match status" value="1"/>
</dbReference>